<comment type="similarity">
    <text evidence="3">Belongs to the CEP43 family.</text>
</comment>
<dbReference type="PROSITE" id="PS50896">
    <property type="entry name" value="LISH"/>
    <property type="match status" value="1"/>
</dbReference>
<dbReference type="EMBL" id="BNJQ01000017">
    <property type="protein sequence ID" value="GHP07577.1"/>
    <property type="molecule type" value="Genomic_DNA"/>
</dbReference>
<keyword evidence="5" id="KW-0970">Cilium biogenesis/degradation</keyword>
<comment type="subcellular location">
    <subcellularLocation>
        <location evidence="1">Cytoplasm</location>
        <location evidence="1">Cytoskeleton</location>
        <location evidence="1">Cilium basal body</location>
    </subcellularLocation>
    <subcellularLocation>
        <location evidence="2">Cytoplasm</location>
        <location evidence="2">Cytoskeleton</location>
        <location evidence="2">Microtubule organizing center</location>
        <location evidence="2">Centrosome</location>
    </subcellularLocation>
</comment>
<evidence type="ECO:0000313" key="11">
    <source>
        <dbReference type="Proteomes" id="UP000660262"/>
    </source>
</evidence>
<reference evidence="10" key="1">
    <citation type="submission" date="2020-10" db="EMBL/GenBank/DDBJ databases">
        <title>Unveiling of a novel bifunctional photoreceptor, Dualchrome1, isolated from a cosmopolitan green alga.</title>
        <authorList>
            <person name="Suzuki S."/>
            <person name="Kawachi M."/>
        </authorList>
    </citation>
    <scope>NUCLEOTIDE SEQUENCE</scope>
    <source>
        <strain evidence="10">NIES 2893</strain>
    </source>
</reference>
<dbReference type="OrthoDB" id="5970631at2759"/>
<dbReference type="Proteomes" id="UP000660262">
    <property type="component" value="Unassembled WGS sequence"/>
</dbReference>
<dbReference type="Gene3D" id="1.20.960.40">
    <property type="match status" value="1"/>
</dbReference>
<dbReference type="GO" id="GO:0005815">
    <property type="term" value="C:microtubule organizing center"/>
    <property type="evidence" value="ECO:0007669"/>
    <property type="project" value="InterPro"/>
</dbReference>
<dbReference type="InterPro" id="IPR018993">
    <property type="entry name" value="FOP_dimerisation-dom_N"/>
</dbReference>
<evidence type="ECO:0000256" key="1">
    <source>
        <dbReference type="ARBA" id="ARBA00004120"/>
    </source>
</evidence>
<keyword evidence="4" id="KW-0963">Cytoplasm</keyword>
<dbReference type="GO" id="GO:0030030">
    <property type="term" value="P:cell projection organization"/>
    <property type="evidence" value="ECO:0007669"/>
    <property type="project" value="UniProtKB-KW"/>
</dbReference>
<feature type="compositionally biased region" description="Acidic residues" evidence="8">
    <location>
        <begin position="165"/>
        <end position="179"/>
    </location>
</feature>
<dbReference type="PANTHER" id="PTHR15431">
    <property type="entry name" value="FGFR1 ONCOGENE PARTNER/LISH DOMAIN-CONTAINING PROTEIN"/>
    <property type="match status" value="1"/>
</dbReference>
<name>A0A830HRI6_9CHLO</name>
<evidence type="ECO:0000256" key="2">
    <source>
        <dbReference type="ARBA" id="ARBA00004300"/>
    </source>
</evidence>
<dbReference type="Pfam" id="PF09398">
    <property type="entry name" value="FOP_dimer"/>
    <property type="match status" value="1"/>
</dbReference>
<evidence type="ECO:0000256" key="5">
    <source>
        <dbReference type="ARBA" id="ARBA00022794"/>
    </source>
</evidence>
<evidence type="ECO:0000256" key="3">
    <source>
        <dbReference type="ARBA" id="ARBA00005385"/>
    </source>
</evidence>
<feature type="region of interest" description="Disordered" evidence="8">
    <location>
        <begin position="128"/>
        <end position="179"/>
    </location>
</feature>
<evidence type="ECO:0000259" key="9">
    <source>
        <dbReference type="Pfam" id="PF09398"/>
    </source>
</evidence>
<proteinExistence type="inferred from homology"/>
<feature type="compositionally biased region" description="Low complexity" evidence="8">
    <location>
        <begin position="131"/>
        <end position="144"/>
    </location>
</feature>
<keyword evidence="11" id="KW-1185">Reference proteome</keyword>
<accession>A0A830HRI6</accession>
<evidence type="ECO:0000256" key="4">
    <source>
        <dbReference type="ARBA" id="ARBA00022490"/>
    </source>
</evidence>
<dbReference type="AlphaFoldDB" id="A0A830HRI6"/>
<dbReference type="InterPro" id="IPR006594">
    <property type="entry name" value="LisH"/>
</dbReference>
<protein>
    <recommendedName>
        <fullName evidence="9">FGFR1 oncogene partner (FOP) N-terminal dimerisation domain-containing protein</fullName>
    </recommendedName>
</protein>
<feature type="domain" description="FGFR1 oncogene partner (FOP) N-terminal dimerisation" evidence="9">
    <location>
        <begin position="59"/>
        <end position="121"/>
    </location>
</feature>
<dbReference type="PANTHER" id="PTHR15431:SF4">
    <property type="entry name" value="PROTEIN TONNEAU 1B"/>
    <property type="match status" value="1"/>
</dbReference>
<evidence type="ECO:0000256" key="6">
    <source>
        <dbReference type="ARBA" id="ARBA00023212"/>
    </source>
</evidence>
<keyword evidence="6" id="KW-0206">Cytoskeleton</keyword>
<organism evidence="10 11">
    <name type="scientific">Pycnococcus provasolii</name>
    <dbReference type="NCBI Taxonomy" id="41880"/>
    <lineage>
        <taxon>Eukaryota</taxon>
        <taxon>Viridiplantae</taxon>
        <taxon>Chlorophyta</taxon>
        <taxon>Pseudoscourfieldiophyceae</taxon>
        <taxon>Pseudoscourfieldiales</taxon>
        <taxon>Pycnococcaceae</taxon>
        <taxon>Pycnococcus</taxon>
    </lineage>
</organism>
<evidence type="ECO:0000256" key="8">
    <source>
        <dbReference type="SAM" id="MobiDB-lite"/>
    </source>
</evidence>
<evidence type="ECO:0000256" key="7">
    <source>
        <dbReference type="ARBA" id="ARBA00023273"/>
    </source>
</evidence>
<gene>
    <name evidence="10" type="ORF">PPROV_000631900</name>
</gene>
<evidence type="ECO:0000313" key="10">
    <source>
        <dbReference type="EMBL" id="GHP07577.1"/>
    </source>
</evidence>
<keyword evidence="7" id="KW-0966">Cell projection</keyword>
<sequence length="179" mass="19743">MASTSELKDALVESMTYSGAMARIRARVRAEIAHALDVGDASHDVHSDTTTKVPFETTFIHELVREYLRFHNLRDTAGVFVPEAGMADAPPFDRAFMARRLGVPDDAESQAVPLLYALVERSKAWASMPTQQQQQQQQQAAIQAPPSPEQPVAAVARRRTTRYDDSDDDSDSIADEVDG</sequence>
<comment type="caution">
    <text evidence="10">The sequence shown here is derived from an EMBL/GenBank/DDBJ whole genome shotgun (WGS) entry which is preliminary data.</text>
</comment>
<dbReference type="GO" id="GO:0034453">
    <property type="term" value="P:microtubule anchoring"/>
    <property type="evidence" value="ECO:0007669"/>
    <property type="project" value="InterPro"/>
</dbReference>